<dbReference type="PATRIC" id="fig|1349767.4.peg.3244"/>
<dbReference type="EMBL" id="HG322949">
    <property type="protein sequence ID" value="CDG82201.1"/>
    <property type="molecule type" value="Genomic_DNA"/>
</dbReference>
<reference evidence="1 2" key="1">
    <citation type="journal article" date="2015" name="Genome Announc.">
        <title>Genome Sequence of Mushroom Soft-Rot Pathogen Janthinobacterium agaricidamnosum.</title>
        <authorList>
            <person name="Graupner K."/>
            <person name="Lackner G."/>
            <person name="Hertweck C."/>
        </authorList>
    </citation>
    <scope>NUCLEOTIDE SEQUENCE [LARGE SCALE GENOMIC DNA]</scope>
    <source>
        <strain evidence="2">NBRC 102515 / DSM 9628</strain>
    </source>
</reference>
<accession>W0V2U9</accession>
<name>W0V2U9_9BURK</name>
<dbReference type="AlphaFoldDB" id="W0V2U9"/>
<proteinExistence type="predicted"/>
<organism evidence="1 2">
    <name type="scientific">Janthinobacterium agaricidamnosum NBRC 102515 = DSM 9628</name>
    <dbReference type="NCBI Taxonomy" id="1349767"/>
    <lineage>
        <taxon>Bacteria</taxon>
        <taxon>Pseudomonadati</taxon>
        <taxon>Pseudomonadota</taxon>
        <taxon>Betaproteobacteria</taxon>
        <taxon>Burkholderiales</taxon>
        <taxon>Oxalobacteraceae</taxon>
        <taxon>Janthinobacterium</taxon>
    </lineage>
</organism>
<keyword evidence="2" id="KW-1185">Reference proteome</keyword>
<protein>
    <submittedName>
        <fullName evidence="1">Uncharacterized protein</fullName>
    </submittedName>
</protein>
<dbReference type="KEGG" id="jag:GJA_1556"/>
<sequence>MVLHSLLLGVVAAVFCCRRIRQSSDKPPDGLRLVVGENCITLKRAVWEFLRGC</sequence>
<evidence type="ECO:0000313" key="2">
    <source>
        <dbReference type="Proteomes" id="UP000027604"/>
    </source>
</evidence>
<dbReference type="Proteomes" id="UP000027604">
    <property type="component" value="Chromosome I"/>
</dbReference>
<gene>
    <name evidence="1" type="ORF">GJA_1556</name>
</gene>
<dbReference type="HOGENOM" id="CLU_3062381_0_0_4"/>
<evidence type="ECO:0000313" key="1">
    <source>
        <dbReference type="EMBL" id="CDG82201.1"/>
    </source>
</evidence>